<gene>
    <name evidence="7" type="ORF">DB32_001354</name>
</gene>
<reference evidence="7 8" key="1">
    <citation type="submission" date="2015-03" db="EMBL/GenBank/DDBJ databases">
        <title>Genome assembly of Sandaracinus amylolyticus DSM 53668.</title>
        <authorList>
            <person name="Sharma G."/>
            <person name="Subramanian S."/>
        </authorList>
    </citation>
    <scope>NUCLEOTIDE SEQUENCE [LARGE SCALE GENOMIC DNA]</scope>
    <source>
        <strain evidence="7 8">DSM 53668</strain>
    </source>
</reference>
<feature type="domain" description="Enoyl reductase (ER)" evidence="6">
    <location>
        <begin position="8"/>
        <end position="399"/>
    </location>
</feature>
<keyword evidence="8" id="KW-1185">Reference proteome</keyword>
<protein>
    <submittedName>
        <fullName evidence="7">Threonine dehydrogenase</fullName>
    </submittedName>
</protein>
<dbReference type="STRING" id="927083.DB32_001354"/>
<keyword evidence="4" id="KW-0560">Oxidoreductase</keyword>
<keyword evidence="3 5" id="KW-0862">Zinc</keyword>
<evidence type="ECO:0000256" key="1">
    <source>
        <dbReference type="ARBA" id="ARBA00001947"/>
    </source>
</evidence>
<dbReference type="Pfam" id="PF08240">
    <property type="entry name" value="ADH_N"/>
    <property type="match status" value="1"/>
</dbReference>
<dbReference type="InterPro" id="IPR013149">
    <property type="entry name" value="ADH-like_C"/>
</dbReference>
<name>A0A0F6W0D6_9BACT</name>
<dbReference type="PANTHER" id="PTHR42813">
    <property type="entry name" value="ZINC-TYPE ALCOHOL DEHYDROGENASE-LIKE"/>
    <property type="match status" value="1"/>
</dbReference>
<sequence>MRALVYHGVGDIRLDNVPEPRIEQPTDAIVRLTASAICGTDLHFVRGTFSGMRPGTILGHEGVGVVEELGDEVRNLDVGDRVVIASTIACGNCAYCRAGYYGQCDQANPAGKRAGTAFFGGPEGAGGFHGLQAEKARVPFANVGLVKLPDEVSDEQAIMLSDIFPTGYFAADLAAIHAGSTVAVFGCGPVGQFVIASAKLLGAGRIIAVDGNEDRLAMARRQGAEVVSFEREDPVETILTLTGGIGVDRAIDAVGVDAVHAHHGPAAKRAKKHAREDAGDVQKVAPVHRDEAPFLPGDAPAQALSWAVEALAKAGTLVIVGVYPPAMEHFPIGQAMNKNLTIRMGNCNHRKYIPQLVDLVRSKAVDPVEILTKVEPLHDVKKAYEAFDARKPGWLKVALNPSA</sequence>
<dbReference type="Proteomes" id="UP000034883">
    <property type="component" value="Chromosome"/>
</dbReference>
<proteinExistence type="inferred from homology"/>
<comment type="cofactor">
    <cofactor evidence="1 5">
        <name>Zn(2+)</name>
        <dbReference type="ChEBI" id="CHEBI:29105"/>
    </cofactor>
</comment>
<dbReference type="Pfam" id="PF00107">
    <property type="entry name" value="ADH_zinc_N"/>
    <property type="match status" value="1"/>
</dbReference>
<dbReference type="GO" id="GO:0016616">
    <property type="term" value="F:oxidoreductase activity, acting on the CH-OH group of donors, NAD or NADP as acceptor"/>
    <property type="evidence" value="ECO:0007669"/>
    <property type="project" value="UniProtKB-ARBA"/>
</dbReference>
<comment type="similarity">
    <text evidence="5">Belongs to the zinc-containing alcohol dehydrogenase family.</text>
</comment>
<dbReference type="InterPro" id="IPR020843">
    <property type="entry name" value="ER"/>
</dbReference>
<dbReference type="EMBL" id="CP011125">
    <property type="protein sequence ID" value="AKF04205.1"/>
    <property type="molecule type" value="Genomic_DNA"/>
</dbReference>
<dbReference type="SMART" id="SM00829">
    <property type="entry name" value="PKS_ER"/>
    <property type="match status" value="1"/>
</dbReference>
<evidence type="ECO:0000256" key="5">
    <source>
        <dbReference type="RuleBase" id="RU361277"/>
    </source>
</evidence>
<dbReference type="AlphaFoldDB" id="A0A0F6W0D6"/>
<evidence type="ECO:0000256" key="2">
    <source>
        <dbReference type="ARBA" id="ARBA00022723"/>
    </source>
</evidence>
<dbReference type="CDD" id="cd08283">
    <property type="entry name" value="FDH_like_1"/>
    <property type="match status" value="1"/>
</dbReference>
<dbReference type="Gene3D" id="3.90.180.10">
    <property type="entry name" value="Medium-chain alcohol dehydrogenases, catalytic domain"/>
    <property type="match status" value="1"/>
</dbReference>
<accession>A0A0F6W0D6</accession>
<dbReference type="KEGG" id="samy:DB32_001354"/>
<dbReference type="InterPro" id="IPR036291">
    <property type="entry name" value="NAD(P)-bd_dom_sf"/>
</dbReference>
<dbReference type="InterPro" id="IPR013154">
    <property type="entry name" value="ADH-like_N"/>
</dbReference>
<dbReference type="PANTHER" id="PTHR42813:SF7">
    <property type="entry name" value="ALCOHOL DEHYDROGENASE (ZN-DEPENDENT)-RELATED"/>
    <property type="match status" value="1"/>
</dbReference>
<evidence type="ECO:0000256" key="4">
    <source>
        <dbReference type="ARBA" id="ARBA00023002"/>
    </source>
</evidence>
<dbReference type="RefSeq" id="WP_053231571.1">
    <property type="nucleotide sequence ID" value="NZ_CP011125.1"/>
</dbReference>
<evidence type="ECO:0000313" key="8">
    <source>
        <dbReference type="Proteomes" id="UP000034883"/>
    </source>
</evidence>
<dbReference type="OrthoDB" id="9774952at2"/>
<dbReference type="Gene3D" id="3.40.50.720">
    <property type="entry name" value="NAD(P)-binding Rossmann-like Domain"/>
    <property type="match status" value="1"/>
</dbReference>
<keyword evidence="2 5" id="KW-0479">Metal-binding</keyword>
<evidence type="ECO:0000256" key="3">
    <source>
        <dbReference type="ARBA" id="ARBA00022833"/>
    </source>
</evidence>
<organism evidence="7 8">
    <name type="scientific">Sandaracinus amylolyticus</name>
    <dbReference type="NCBI Taxonomy" id="927083"/>
    <lineage>
        <taxon>Bacteria</taxon>
        <taxon>Pseudomonadati</taxon>
        <taxon>Myxococcota</taxon>
        <taxon>Polyangia</taxon>
        <taxon>Polyangiales</taxon>
        <taxon>Sandaracinaceae</taxon>
        <taxon>Sandaracinus</taxon>
    </lineage>
</organism>
<dbReference type="InterPro" id="IPR011032">
    <property type="entry name" value="GroES-like_sf"/>
</dbReference>
<dbReference type="InterPro" id="IPR002328">
    <property type="entry name" value="ADH_Zn_CS"/>
</dbReference>
<evidence type="ECO:0000259" key="6">
    <source>
        <dbReference type="SMART" id="SM00829"/>
    </source>
</evidence>
<dbReference type="SUPFAM" id="SSF51735">
    <property type="entry name" value="NAD(P)-binding Rossmann-fold domains"/>
    <property type="match status" value="1"/>
</dbReference>
<evidence type="ECO:0000313" key="7">
    <source>
        <dbReference type="EMBL" id="AKF04205.1"/>
    </source>
</evidence>
<dbReference type="GO" id="GO:0008270">
    <property type="term" value="F:zinc ion binding"/>
    <property type="evidence" value="ECO:0007669"/>
    <property type="project" value="InterPro"/>
</dbReference>
<dbReference type="SUPFAM" id="SSF50129">
    <property type="entry name" value="GroES-like"/>
    <property type="match status" value="1"/>
</dbReference>
<dbReference type="PROSITE" id="PS00059">
    <property type="entry name" value="ADH_ZINC"/>
    <property type="match status" value="1"/>
</dbReference>